<dbReference type="eggNOG" id="COG0534">
    <property type="taxonomic scope" value="Bacteria"/>
</dbReference>
<name>C2BH93_9FIRM</name>
<keyword evidence="6" id="KW-0050">Antiport</keyword>
<evidence type="ECO:0000256" key="1">
    <source>
        <dbReference type="ARBA" id="ARBA00003408"/>
    </source>
</evidence>
<feature type="transmembrane region" description="Helical" evidence="13">
    <location>
        <begin position="163"/>
        <end position="183"/>
    </location>
</feature>
<evidence type="ECO:0000256" key="12">
    <source>
        <dbReference type="ARBA" id="ARBA00031636"/>
    </source>
</evidence>
<proteinExistence type="inferred from homology"/>
<dbReference type="Pfam" id="PF01554">
    <property type="entry name" value="MatE"/>
    <property type="match status" value="2"/>
</dbReference>
<evidence type="ECO:0000313" key="14">
    <source>
        <dbReference type="EMBL" id="EEI85736.1"/>
    </source>
</evidence>
<keyword evidence="5" id="KW-0813">Transport</keyword>
<sequence length="451" mass="49061">MLAMKLNRKEYFKKSLTIAWPAVLEFFFVSIAGIIDTFMVSSLGPAAIAAIGLTIQPKFIALSTFFALNAAVSALIARRQGEGKRDKANVTLTTALYIMVFFVILVDLVMVPFAGKILELAGSNSETHKLAYDYYIIIMLGLVFNALSMLINAGHRGCGNTRIAFISNLVSSVVNICLNYLLINGRFGFPKMGVRGAALATVLGTVVATVMCIISLFSKTSYMNFLTMAKNKFKFSLEIAGEIRNLAVNLFVENISARIGFMITAMTAARLGTEAFAAHNVGMNLLSLSFSFGDGMQTAAIALTGNALGANHKDEALKLGKSCQELGFIFSVIISLILIFFGRDIFSIFFDKNNILDMGVLISRFLTIIVLLQISQVIYGGCLRAAGDVKYTLGVALVSVTFIRSIVTLICVNVLNLGLAGIWVGILSDQASRFISLRHRFNLGEWVHKKI</sequence>
<evidence type="ECO:0000256" key="13">
    <source>
        <dbReference type="SAM" id="Phobius"/>
    </source>
</evidence>
<evidence type="ECO:0000256" key="8">
    <source>
        <dbReference type="ARBA" id="ARBA00022692"/>
    </source>
</evidence>
<dbReference type="InterPro" id="IPR048279">
    <property type="entry name" value="MdtK-like"/>
</dbReference>
<evidence type="ECO:0000256" key="9">
    <source>
        <dbReference type="ARBA" id="ARBA00022989"/>
    </source>
</evidence>
<dbReference type="GO" id="GO:0005886">
    <property type="term" value="C:plasma membrane"/>
    <property type="evidence" value="ECO:0007669"/>
    <property type="project" value="UniProtKB-SubCell"/>
</dbReference>
<evidence type="ECO:0000256" key="6">
    <source>
        <dbReference type="ARBA" id="ARBA00022449"/>
    </source>
</evidence>
<dbReference type="HOGENOM" id="CLU_012893_5_3_9"/>
<organism evidence="14 15">
    <name type="scientific">Anaerococcus lactolyticus ATCC 51172</name>
    <dbReference type="NCBI Taxonomy" id="525254"/>
    <lineage>
        <taxon>Bacteria</taxon>
        <taxon>Bacillati</taxon>
        <taxon>Bacillota</taxon>
        <taxon>Tissierellia</taxon>
        <taxon>Tissierellales</taxon>
        <taxon>Peptoniphilaceae</taxon>
        <taxon>Anaerococcus</taxon>
    </lineage>
</organism>
<evidence type="ECO:0000256" key="3">
    <source>
        <dbReference type="ARBA" id="ARBA00010199"/>
    </source>
</evidence>
<feature type="transmembrane region" description="Helical" evidence="13">
    <location>
        <begin position="89"/>
        <end position="114"/>
    </location>
</feature>
<dbReference type="CDD" id="cd13137">
    <property type="entry name" value="MATE_NorM_like"/>
    <property type="match status" value="1"/>
</dbReference>
<feature type="transmembrane region" description="Helical" evidence="13">
    <location>
        <begin position="326"/>
        <end position="349"/>
    </location>
</feature>
<protein>
    <recommendedName>
        <fullName evidence="4">Probable multidrug resistance protein NorM</fullName>
    </recommendedName>
    <alternativeName>
        <fullName evidence="12">Multidrug-efflux transporter</fullName>
    </alternativeName>
</protein>
<feature type="transmembrane region" description="Helical" evidence="13">
    <location>
        <begin position="20"/>
        <end position="53"/>
    </location>
</feature>
<feature type="transmembrane region" description="Helical" evidence="13">
    <location>
        <begin position="59"/>
        <end position="77"/>
    </location>
</feature>
<feature type="transmembrane region" description="Helical" evidence="13">
    <location>
        <begin position="134"/>
        <end position="151"/>
    </location>
</feature>
<dbReference type="InterPro" id="IPR002528">
    <property type="entry name" value="MATE_fam"/>
</dbReference>
<keyword evidence="11 13" id="KW-0472">Membrane</keyword>
<feature type="transmembrane region" description="Helical" evidence="13">
    <location>
        <begin position="361"/>
        <end position="379"/>
    </location>
</feature>
<evidence type="ECO:0000313" key="15">
    <source>
        <dbReference type="Proteomes" id="UP000005984"/>
    </source>
</evidence>
<dbReference type="GO" id="GO:0015297">
    <property type="term" value="F:antiporter activity"/>
    <property type="evidence" value="ECO:0007669"/>
    <property type="project" value="UniProtKB-KW"/>
</dbReference>
<evidence type="ECO:0000256" key="11">
    <source>
        <dbReference type="ARBA" id="ARBA00023136"/>
    </source>
</evidence>
<comment type="function">
    <text evidence="1">Multidrug efflux pump.</text>
</comment>
<keyword evidence="7" id="KW-1003">Cell membrane</keyword>
<dbReference type="NCBIfam" id="TIGR00797">
    <property type="entry name" value="matE"/>
    <property type="match status" value="1"/>
</dbReference>
<keyword evidence="15" id="KW-1185">Reference proteome</keyword>
<dbReference type="GO" id="GO:0042910">
    <property type="term" value="F:xenobiotic transmembrane transporter activity"/>
    <property type="evidence" value="ECO:0007669"/>
    <property type="project" value="InterPro"/>
</dbReference>
<comment type="subcellular location">
    <subcellularLocation>
        <location evidence="2">Cell membrane</location>
        <topology evidence="2">Multi-pass membrane protein</topology>
    </subcellularLocation>
</comment>
<evidence type="ECO:0000256" key="5">
    <source>
        <dbReference type="ARBA" id="ARBA00022448"/>
    </source>
</evidence>
<dbReference type="PANTHER" id="PTHR43298:SF2">
    <property type="entry name" value="FMN_FAD EXPORTER YEEO-RELATED"/>
    <property type="match status" value="1"/>
</dbReference>
<dbReference type="AlphaFoldDB" id="C2BH93"/>
<reference evidence="14 15" key="1">
    <citation type="submission" date="2008-10" db="EMBL/GenBank/DDBJ databases">
        <authorList>
            <person name="Qin X."/>
            <person name="Bachman B."/>
            <person name="Battles P."/>
            <person name="Bell A."/>
            <person name="Bess C."/>
            <person name="Bickham C."/>
            <person name="Chaboub L."/>
            <person name="Chen D."/>
            <person name="Coyle M."/>
            <person name="Deiros D.R."/>
            <person name="Dinh H."/>
            <person name="Forbes L."/>
            <person name="Fowler G."/>
            <person name="Francisco L."/>
            <person name="Fu Q."/>
            <person name="Gubbala S."/>
            <person name="Hale W."/>
            <person name="Han Y."/>
            <person name="Hemphill L."/>
            <person name="Highlander S.K."/>
            <person name="Hirani K."/>
            <person name="Hogues M."/>
            <person name="Jackson L."/>
            <person name="Jakkamsetti A."/>
            <person name="Javaid M."/>
            <person name="Jiang H."/>
            <person name="Korchina V."/>
            <person name="Kovar C."/>
            <person name="Lara F."/>
            <person name="Lee S."/>
            <person name="Mata R."/>
            <person name="Mathew T."/>
            <person name="Moen C."/>
            <person name="Morales K."/>
            <person name="Munidasa M."/>
            <person name="Nazareth L."/>
            <person name="Ngo R."/>
            <person name="Nguyen L."/>
            <person name="Okwuonu G."/>
            <person name="Ongeri F."/>
            <person name="Patil S."/>
            <person name="Petrosino J."/>
            <person name="Pham C."/>
            <person name="Pham P."/>
            <person name="Pu L.-L."/>
            <person name="Puazo M."/>
            <person name="Raj R."/>
            <person name="Reid J."/>
            <person name="Rouhana J."/>
            <person name="Saada N."/>
            <person name="Shang Y."/>
            <person name="Simmons D."/>
            <person name="Thornton R."/>
            <person name="Warren J."/>
            <person name="Weissenberger G."/>
            <person name="Zhang J."/>
            <person name="Zhang L."/>
            <person name="Zhou C."/>
            <person name="Zhu D."/>
            <person name="Muzny D."/>
            <person name="Worley K."/>
            <person name="Gibbs R."/>
        </authorList>
    </citation>
    <scope>NUCLEOTIDE SEQUENCE [LARGE SCALE GENOMIC DNA]</scope>
    <source>
        <strain evidence="14 15">ATCC 51172</strain>
    </source>
</reference>
<comment type="caution">
    <text evidence="14">The sequence shown here is derived from an EMBL/GenBank/DDBJ whole genome shotgun (WGS) entry which is preliminary data.</text>
</comment>
<dbReference type="InterPro" id="IPR050222">
    <property type="entry name" value="MATE_MdtK"/>
</dbReference>
<evidence type="ECO:0000256" key="4">
    <source>
        <dbReference type="ARBA" id="ARBA00020268"/>
    </source>
</evidence>
<evidence type="ECO:0000256" key="7">
    <source>
        <dbReference type="ARBA" id="ARBA00022475"/>
    </source>
</evidence>
<keyword evidence="10" id="KW-0406">Ion transport</keyword>
<dbReference type="PANTHER" id="PTHR43298">
    <property type="entry name" value="MULTIDRUG RESISTANCE PROTEIN NORM-RELATED"/>
    <property type="match status" value="1"/>
</dbReference>
<gene>
    <name evidence="14" type="ORF">HMPREF0072_1713</name>
</gene>
<feature type="transmembrane region" description="Helical" evidence="13">
    <location>
        <begin position="195"/>
        <end position="218"/>
    </location>
</feature>
<comment type="similarity">
    <text evidence="3">Belongs to the multi antimicrobial extrusion (MATE) (TC 2.A.66.1) family.</text>
</comment>
<dbReference type="Proteomes" id="UP000005984">
    <property type="component" value="Unassembled WGS sequence"/>
</dbReference>
<dbReference type="GO" id="GO:0006811">
    <property type="term" value="P:monoatomic ion transport"/>
    <property type="evidence" value="ECO:0007669"/>
    <property type="project" value="UniProtKB-KW"/>
</dbReference>
<accession>C2BH93</accession>
<dbReference type="STRING" id="525254.HMPREF0072_1713"/>
<dbReference type="EMBL" id="ABYO01000247">
    <property type="protein sequence ID" value="EEI85736.1"/>
    <property type="molecule type" value="Genomic_DNA"/>
</dbReference>
<feature type="transmembrane region" description="Helical" evidence="13">
    <location>
        <begin position="391"/>
        <end position="415"/>
    </location>
</feature>
<evidence type="ECO:0000256" key="2">
    <source>
        <dbReference type="ARBA" id="ARBA00004651"/>
    </source>
</evidence>
<evidence type="ECO:0000256" key="10">
    <source>
        <dbReference type="ARBA" id="ARBA00023065"/>
    </source>
</evidence>
<dbReference type="PIRSF" id="PIRSF006603">
    <property type="entry name" value="DinF"/>
    <property type="match status" value="1"/>
</dbReference>
<keyword evidence="8 13" id="KW-0812">Transmembrane</keyword>
<keyword evidence="9 13" id="KW-1133">Transmembrane helix</keyword>